<accession>A0A6S7G357</accession>
<reference evidence="1" key="1">
    <citation type="submission" date="2020-04" db="EMBL/GenBank/DDBJ databases">
        <authorList>
            <person name="Alioto T."/>
            <person name="Alioto T."/>
            <person name="Gomez Garrido J."/>
        </authorList>
    </citation>
    <scope>NUCLEOTIDE SEQUENCE</scope>
    <source>
        <strain evidence="1">A484AB</strain>
    </source>
</reference>
<gene>
    <name evidence="1" type="ORF">PACLA_8A046444</name>
</gene>
<keyword evidence="2" id="KW-1185">Reference proteome</keyword>
<protein>
    <submittedName>
        <fullName evidence="1">Uncharacterized protein</fullName>
    </submittedName>
</protein>
<dbReference type="AlphaFoldDB" id="A0A6S7G357"/>
<evidence type="ECO:0000313" key="2">
    <source>
        <dbReference type="Proteomes" id="UP001152795"/>
    </source>
</evidence>
<organism evidence="1 2">
    <name type="scientific">Paramuricea clavata</name>
    <name type="common">Red gorgonian</name>
    <name type="synonym">Violescent sea-whip</name>
    <dbReference type="NCBI Taxonomy" id="317549"/>
    <lineage>
        <taxon>Eukaryota</taxon>
        <taxon>Metazoa</taxon>
        <taxon>Cnidaria</taxon>
        <taxon>Anthozoa</taxon>
        <taxon>Octocorallia</taxon>
        <taxon>Malacalcyonacea</taxon>
        <taxon>Plexauridae</taxon>
        <taxon>Paramuricea</taxon>
    </lineage>
</organism>
<proteinExistence type="predicted"/>
<sequence length="161" mass="18734">MVNLDNITVPYKEVWHGYRFRELSFFWDEERESCLPTCCPNCSNIISLDEMVEASDENRLLPDDYVKLSCTECSFEFVHVVQMVKGNKLNQAFIFHDGFNAFNRTSRGIAALHISNACTRKEMRLHGRNLRVHSFISSHLLNEGIPHKIYAFHQPLIDEIN</sequence>
<name>A0A6S7G357_PARCT</name>
<evidence type="ECO:0000313" key="1">
    <source>
        <dbReference type="EMBL" id="CAB3982716.1"/>
    </source>
</evidence>
<dbReference type="OrthoDB" id="6007253at2759"/>
<dbReference type="Proteomes" id="UP001152795">
    <property type="component" value="Unassembled WGS sequence"/>
</dbReference>
<dbReference type="EMBL" id="CACRXK020000535">
    <property type="protein sequence ID" value="CAB3982716.1"/>
    <property type="molecule type" value="Genomic_DNA"/>
</dbReference>
<comment type="caution">
    <text evidence="1">The sequence shown here is derived from an EMBL/GenBank/DDBJ whole genome shotgun (WGS) entry which is preliminary data.</text>
</comment>